<sequence length="39" mass="4672">MNDQIKFLEFRIQAMEKRIADLEQTVEEQNNFILGETND</sequence>
<reference evidence="2" key="1">
    <citation type="journal article" date="2015" name="Front. Microbiol.">
        <title>Combining genomic sequencing methods to explore viral diversity and reveal potential virus-host interactions.</title>
        <authorList>
            <person name="Chow C.E."/>
            <person name="Winget D.M."/>
            <person name="White R.A.III."/>
            <person name="Hallam S.J."/>
            <person name="Suttle C.A."/>
        </authorList>
    </citation>
    <scope>NUCLEOTIDE SEQUENCE</scope>
    <source>
        <strain evidence="2">H4084976</strain>
    </source>
</reference>
<evidence type="ECO:0000256" key="1">
    <source>
        <dbReference type="SAM" id="Coils"/>
    </source>
</evidence>
<protein>
    <submittedName>
        <fullName evidence="2">Uncharacterized protein</fullName>
    </submittedName>
</protein>
<reference evidence="2" key="2">
    <citation type="submission" date="2015-03" db="EMBL/GenBank/DDBJ databases">
        <authorList>
            <person name="Chow C.-E.T."/>
            <person name="Winget D.M."/>
            <person name="White R.A.III."/>
            <person name="Hallam S.J."/>
            <person name="Suttle C.A."/>
        </authorList>
    </citation>
    <scope>NUCLEOTIDE SEQUENCE</scope>
    <source>
        <strain evidence="2">H4084976</strain>
    </source>
</reference>
<proteinExistence type="predicted"/>
<feature type="coiled-coil region" evidence="1">
    <location>
        <begin position="5"/>
        <end position="32"/>
    </location>
</feature>
<evidence type="ECO:0000313" key="2">
    <source>
        <dbReference type="EMBL" id="AKH47425.1"/>
    </source>
</evidence>
<organism evidence="2">
    <name type="scientific">uncultured marine virus</name>
    <dbReference type="NCBI Taxonomy" id="186617"/>
    <lineage>
        <taxon>Viruses</taxon>
        <taxon>environmental samples</taxon>
    </lineage>
</organism>
<keyword evidence="1" id="KW-0175">Coiled coil</keyword>
<dbReference type="EMBL" id="KR029593">
    <property type="protein sequence ID" value="AKH47425.1"/>
    <property type="molecule type" value="Genomic_DNA"/>
</dbReference>
<name>A0A0F7L6E9_9VIRU</name>
<accession>A0A0F7L6E9</accession>